<sequence>MKRKIVLFTDERHMEQANTKLKSFEQDGRMCELIIVKSETNYEEILTGLSVGTQVLICTEAEEAQVIQRSALSLGFLHDDIIYMSSKEKNPRVFCSQCHFIQRVDQKIAFKCRNCSQKILPSDHYSAYHHAFLAYPSFQKG</sequence>
<comment type="caution">
    <text evidence="2">The sequence shown here is derived from an EMBL/GenBank/DDBJ whole genome shotgun (WGS) entry which is preliminary data.</text>
</comment>
<protein>
    <recommendedName>
        <fullName evidence="1">Dimethylamine monooxygenase subunit DmmA-like C-terminal domain-containing protein</fullName>
    </recommendedName>
</protein>
<proteinExistence type="predicted"/>
<dbReference type="Pfam" id="PF22289">
    <property type="entry name" value="DmmA-like_C"/>
    <property type="match status" value="1"/>
</dbReference>
<keyword evidence="3" id="KW-1185">Reference proteome</keyword>
<dbReference type="RefSeq" id="WP_236331844.1">
    <property type="nucleotide sequence ID" value="NZ_JAKIJS010000001.1"/>
</dbReference>
<accession>A0ABS9GYP2</accession>
<dbReference type="EMBL" id="JAKIJS010000001">
    <property type="protein sequence ID" value="MCF6136791.1"/>
    <property type="molecule type" value="Genomic_DNA"/>
</dbReference>
<organism evidence="2 3">
    <name type="scientific">Pseudalkalibacillus berkeleyi</name>
    <dbReference type="NCBI Taxonomy" id="1069813"/>
    <lineage>
        <taxon>Bacteria</taxon>
        <taxon>Bacillati</taxon>
        <taxon>Bacillota</taxon>
        <taxon>Bacilli</taxon>
        <taxon>Bacillales</taxon>
        <taxon>Fictibacillaceae</taxon>
        <taxon>Pseudalkalibacillus</taxon>
    </lineage>
</organism>
<evidence type="ECO:0000313" key="2">
    <source>
        <dbReference type="EMBL" id="MCF6136791.1"/>
    </source>
</evidence>
<name>A0ABS9GYP2_9BACL</name>
<gene>
    <name evidence="2" type="ORF">L2716_03550</name>
</gene>
<evidence type="ECO:0000259" key="1">
    <source>
        <dbReference type="Pfam" id="PF22289"/>
    </source>
</evidence>
<dbReference type="InterPro" id="IPR048037">
    <property type="entry name" value="DmmA-like_C"/>
</dbReference>
<dbReference type="Proteomes" id="UP001649381">
    <property type="component" value="Unassembled WGS sequence"/>
</dbReference>
<reference evidence="2 3" key="1">
    <citation type="submission" date="2022-01" db="EMBL/GenBank/DDBJ databases">
        <title>Alkalihalobacillus sp. EGI L200015, a novel bacterium isolated from a salt lake sediment.</title>
        <authorList>
            <person name="Gao L."/>
            <person name="Fang B.-Z."/>
            <person name="Li W.-J."/>
        </authorList>
    </citation>
    <scope>NUCLEOTIDE SEQUENCE [LARGE SCALE GENOMIC DNA]</scope>
    <source>
        <strain evidence="2 3">KCTC 12718</strain>
    </source>
</reference>
<feature type="domain" description="Dimethylamine monooxygenase subunit DmmA-like C-terminal" evidence="1">
    <location>
        <begin position="92"/>
        <end position="134"/>
    </location>
</feature>
<evidence type="ECO:0000313" key="3">
    <source>
        <dbReference type="Proteomes" id="UP001649381"/>
    </source>
</evidence>